<dbReference type="GO" id="GO:0015098">
    <property type="term" value="F:molybdate ion transmembrane transporter activity"/>
    <property type="evidence" value="ECO:0007669"/>
    <property type="project" value="InterPro"/>
</dbReference>
<dbReference type="GO" id="GO:0140359">
    <property type="term" value="F:ABC-type transporter activity"/>
    <property type="evidence" value="ECO:0007669"/>
    <property type="project" value="InterPro"/>
</dbReference>
<protein>
    <submittedName>
        <fullName evidence="12">Molybdenum ABC transporter ATP-binding protein</fullName>
    </submittedName>
</protein>
<dbReference type="GO" id="GO:0005524">
    <property type="term" value="F:ATP binding"/>
    <property type="evidence" value="ECO:0007669"/>
    <property type="project" value="UniProtKB-KW"/>
</dbReference>
<dbReference type="Gene3D" id="3.40.50.300">
    <property type="entry name" value="P-loop containing nucleotide triphosphate hydrolases"/>
    <property type="match status" value="1"/>
</dbReference>
<dbReference type="GO" id="GO:0016020">
    <property type="term" value="C:membrane"/>
    <property type="evidence" value="ECO:0007669"/>
    <property type="project" value="InterPro"/>
</dbReference>
<organism evidence="12 13">
    <name type="scientific">Candidatus Endoriftia persephonae</name>
    <dbReference type="NCBI Taxonomy" id="393765"/>
    <lineage>
        <taxon>Bacteria</taxon>
        <taxon>Pseudomonadati</taxon>
        <taxon>Pseudomonadota</taxon>
        <taxon>Gammaproteobacteria</taxon>
        <taxon>Chromatiales</taxon>
        <taxon>Sedimenticolaceae</taxon>
        <taxon>Candidatus Endoriftia</taxon>
    </lineage>
</organism>
<keyword evidence="13" id="KW-1185">Reference proteome</keyword>
<keyword evidence="6 12" id="KW-0067">ATP-binding</keyword>
<evidence type="ECO:0000259" key="11">
    <source>
        <dbReference type="PROSITE" id="PS51866"/>
    </source>
</evidence>
<dbReference type="AlphaFoldDB" id="A0A9J6ZWU8"/>
<dbReference type="KEGG" id="eps:L0Y14_14425"/>
<keyword evidence="8" id="KW-0472">Membrane</keyword>
<dbReference type="SUPFAM" id="SSF52540">
    <property type="entry name" value="P-loop containing nucleoside triphosphate hydrolases"/>
    <property type="match status" value="1"/>
</dbReference>
<dbReference type="Pfam" id="PF00005">
    <property type="entry name" value="ABC_tran"/>
    <property type="match status" value="1"/>
</dbReference>
<dbReference type="PANTHER" id="PTHR43514">
    <property type="entry name" value="ABC TRANSPORTER I FAMILY MEMBER 10"/>
    <property type="match status" value="1"/>
</dbReference>
<gene>
    <name evidence="12" type="primary">modC</name>
    <name evidence="12" type="ORF">L0Y14_14425</name>
</gene>
<accession>A0A9J6ZWU8</accession>
<evidence type="ECO:0000256" key="2">
    <source>
        <dbReference type="ARBA" id="ARBA00022475"/>
    </source>
</evidence>
<dbReference type="SMART" id="SM00382">
    <property type="entry name" value="AAA"/>
    <property type="match status" value="1"/>
</dbReference>
<dbReference type="EMBL" id="CP090569">
    <property type="protein sequence ID" value="USF87308.1"/>
    <property type="molecule type" value="Genomic_DNA"/>
</dbReference>
<name>A0A9J6ZWU8_9GAMM</name>
<dbReference type="PANTHER" id="PTHR43514:SF10">
    <property type="entry name" value="MOLYBDENUM IMPORT ATP-BINDING PROTEIN MODC 2"/>
    <property type="match status" value="1"/>
</dbReference>
<evidence type="ECO:0000256" key="5">
    <source>
        <dbReference type="ARBA" id="ARBA00022741"/>
    </source>
</evidence>
<keyword evidence="3 9" id="KW-0500">Molybdenum</keyword>
<keyword evidence="5" id="KW-0547">Nucleotide-binding</keyword>
<dbReference type="InterPro" id="IPR011868">
    <property type="entry name" value="ModC_ABC_ATP-bd"/>
</dbReference>
<proteinExistence type="predicted"/>
<dbReference type="RefSeq" id="WP_006474520.1">
    <property type="nucleotide sequence ID" value="NZ_CP090569.1"/>
</dbReference>
<evidence type="ECO:0000313" key="12">
    <source>
        <dbReference type="EMBL" id="USF87308.1"/>
    </source>
</evidence>
<dbReference type="PROSITE" id="PS00211">
    <property type="entry name" value="ABC_TRANSPORTER_1"/>
    <property type="match status" value="1"/>
</dbReference>
<evidence type="ECO:0000256" key="6">
    <source>
        <dbReference type="ARBA" id="ARBA00022840"/>
    </source>
</evidence>
<dbReference type="InterPro" id="IPR005116">
    <property type="entry name" value="Transp-assoc_OB_typ1"/>
</dbReference>
<keyword evidence="4" id="KW-0997">Cell inner membrane</keyword>
<dbReference type="InterPro" id="IPR004606">
    <property type="entry name" value="Mop_domain"/>
</dbReference>
<evidence type="ECO:0000256" key="8">
    <source>
        <dbReference type="ARBA" id="ARBA00023136"/>
    </source>
</evidence>
<evidence type="ECO:0000256" key="9">
    <source>
        <dbReference type="PROSITE-ProRule" id="PRU01213"/>
    </source>
</evidence>
<dbReference type="InterPro" id="IPR050334">
    <property type="entry name" value="Molybdenum_import_ModC"/>
</dbReference>
<evidence type="ECO:0000256" key="4">
    <source>
        <dbReference type="ARBA" id="ARBA00022519"/>
    </source>
</evidence>
<dbReference type="PROSITE" id="PS51866">
    <property type="entry name" value="MOP"/>
    <property type="match status" value="1"/>
</dbReference>
<evidence type="ECO:0000259" key="10">
    <source>
        <dbReference type="PROSITE" id="PS50893"/>
    </source>
</evidence>
<evidence type="ECO:0000256" key="1">
    <source>
        <dbReference type="ARBA" id="ARBA00022448"/>
    </source>
</evidence>
<keyword evidence="1" id="KW-0813">Transport</keyword>
<feature type="domain" description="ABC transporter" evidence="10">
    <location>
        <begin position="1"/>
        <end position="232"/>
    </location>
</feature>
<dbReference type="InterPro" id="IPR027417">
    <property type="entry name" value="P-loop_NTPase"/>
</dbReference>
<reference evidence="12" key="1">
    <citation type="journal article" date="2022" name="Mol. Ecol. Resour.">
        <title>The complete and closed genome of the facultative generalist Candidatus Endoriftia persephone from deep-sea hydrothermal vents.</title>
        <authorList>
            <person name="de Oliveira A.L."/>
            <person name="Srivastava A."/>
            <person name="Espada-Hinojosa S."/>
            <person name="Bright M."/>
        </authorList>
    </citation>
    <scope>NUCLEOTIDE SEQUENCE</scope>
    <source>
        <strain evidence="12">Tica-EPR-9o50.N</strain>
    </source>
</reference>
<dbReference type="Pfam" id="PF03459">
    <property type="entry name" value="TOBE"/>
    <property type="match status" value="1"/>
</dbReference>
<sequence length="355" mass="38876">MSIQARIQIERGEFQLSTEFTLPASGVSAIFGPSGCGKTTLLRAIAGLERCRDGYLKIGDTLWQDRRHFVPTHRRRLGYVFQEASLFPHLRVRGNLEYGLKRLPAGERHVDFDQAIALLGLEPLLARRPNGLSGGERQRVAIARALLTSPQLLLMDEPLAALDLQSKAEILPFLERLHAELAIPILYVSHAPEEVARLADHILLMEAGKIRASGPIAEIFTRSDLPLAHGSDAEAIIEGRVVGHDDRFHLTSVAFSGGRFTLARSEIEVGQAVRLRVLARDVSLTLAHQHDTSILNIFPAQVVELYPESPSQMTVRLNAGGTALLARITHKSANLLGLEPGKAVHMQVKSVALLG</sequence>
<keyword evidence="7" id="KW-1278">Translocase</keyword>
<dbReference type="Gene3D" id="2.40.50.100">
    <property type="match status" value="1"/>
</dbReference>
<dbReference type="InterPro" id="IPR008995">
    <property type="entry name" value="Mo/tungstate-bd_C_term_dom"/>
</dbReference>
<dbReference type="Proteomes" id="UP001056649">
    <property type="component" value="Chromosome"/>
</dbReference>
<dbReference type="SUPFAM" id="SSF50331">
    <property type="entry name" value="MOP-like"/>
    <property type="match status" value="1"/>
</dbReference>
<dbReference type="InterPro" id="IPR017871">
    <property type="entry name" value="ABC_transporter-like_CS"/>
</dbReference>
<dbReference type="NCBIfam" id="TIGR02142">
    <property type="entry name" value="modC_ABC"/>
    <property type="match status" value="1"/>
</dbReference>
<dbReference type="GO" id="GO:0016887">
    <property type="term" value="F:ATP hydrolysis activity"/>
    <property type="evidence" value="ECO:0007669"/>
    <property type="project" value="InterPro"/>
</dbReference>
<dbReference type="InterPro" id="IPR003593">
    <property type="entry name" value="AAA+_ATPase"/>
</dbReference>
<evidence type="ECO:0000313" key="13">
    <source>
        <dbReference type="Proteomes" id="UP001056649"/>
    </source>
</evidence>
<evidence type="ECO:0000256" key="3">
    <source>
        <dbReference type="ARBA" id="ARBA00022505"/>
    </source>
</evidence>
<dbReference type="PROSITE" id="PS50893">
    <property type="entry name" value="ABC_TRANSPORTER_2"/>
    <property type="match status" value="1"/>
</dbReference>
<dbReference type="InterPro" id="IPR003439">
    <property type="entry name" value="ABC_transporter-like_ATP-bd"/>
</dbReference>
<feature type="domain" description="Mop" evidence="11">
    <location>
        <begin position="291"/>
        <end position="355"/>
    </location>
</feature>
<evidence type="ECO:0000256" key="7">
    <source>
        <dbReference type="ARBA" id="ARBA00022967"/>
    </source>
</evidence>
<keyword evidence="2" id="KW-1003">Cell membrane</keyword>